<dbReference type="GO" id="GO:0044550">
    <property type="term" value="P:secondary metabolite biosynthetic process"/>
    <property type="evidence" value="ECO:0007669"/>
    <property type="project" value="TreeGrafter"/>
</dbReference>
<dbReference type="InterPro" id="IPR014031">
    <property type="entry name" value="Ketoacyl_synth_C"/>
</dbReference>
<dbReference type="Gene3D" id="3.40.50.1820">
    <property type="entry name" value="alpha/beta hydrolase"/>
    <property type="match status" value="1"/>
</dbReference>
<dbReference type="InterPro" id="IPR014030">
    <property type="entry name" value="Ketoacyl_synth_N"/>
</dbReference>
<dbReference type="InterPro" id="IPR009081">
    <property type="entry name" value="PP-bd_ACP"/>
</dbReference>
<protein>
    <recommendedName>
        <fullName evidence="10">Polyketide synthase</fullName>
    </recommendedName>
</protein>
<evidence type="ECO:0000256" key="4">
    <source>
        <dbReference type="PROSITE-ProRule" id="PRU01363"/>
    </source>
</evidence>
<dbReference type="InterPro" id="IPR049900">
    <property type="entry name" value="PKS_mFAS_DH"/>
</dbReference>
<dbReference type="Pfam" id="PF14765">
    <property type="entry name" value="PS-DH"/>
    <property type="match status" value="1"/>
</dbReference>
<feature type="region of interest" description="N-terminal hotdog fold" evidence="4">
    <location>
        <begin position="1129"/>
        <end position="1259"/>
    </location>
</feature>
<comment type="caution">
    <text evidence="8">The sequence shown here is derived from an EMBL/GenBank/DDBJ whole genome shotgun (WGS) entry which is preliminary data.</text>
</comment>
<dbReference type="Gene3D" id="3.40.366.10">
    <property type="entry name" value="Malonyl-Coenzyme A Acyl Carrier Protein, domain 2"/>
    <property type="match status" value="3"/>
</dbReference>
<dbReference type="PROSITE" id="PS52004">
    <property type="entry name" value="KS3_2"/>
    <property type="match status" value="1"/>
</dbReference>
<gene>
    <name evidence="8" type="ORF">B0F90DRAFT_1809157</name>
</gene>
<dbReference type="InterPro" id="IPR020841">
    <property type="entry name" value="PKS_Beta-ketoAc_synthase_dom"/>
</dbReference>
<dbReference type="SUPFAM" id="SSF53901">
    <property type="entry name" value="Thiolase-like"/>
    <property type="match status" value="1"/>
</dbReference>
<feature type="active site" description="Proton acceptor; for dehydratase activity" evidence="4">
    <location>
        <position position="1160"/>
    </location>
</feature>
<evidence type="ECO:0000256" key="1">
    <source>
        <dbReference type="ARBA" id="ARBA00022450"/>
    </source>
</evidence>
<dbReference type="SUPFAM" id="SSF55048">
    <property type="entry name" value="Probable ACP-binding domain of malonyl-CoA ACP transacylase"/>
    <property type="match status" value="1"/>
</dbReference>
<dbReference type="InterPro" id="IPR032088">
    <property type="entry name" value="SAT"/>
</dbReference>
<dbReference type="Proteomes" id="UP001203297">
    <property type="component" value="Unassembled WGS sequence"/>
</dbReference>
<dbReference type="GO" id="GO:0031177">
    <property type="term" value="F:phosphopantetheine binding"/>
    <property type="evidence" value="ECO:0007669"/>
    <property type="project" value="InterPro"/>
</dbReference>
<dbReference type="Pfam" id="PF16073">
    <property type="entry name" value="SAT"/>
    <property type="match status" value="1"/>
</dbReference>
<feature type="domain" description="PKS/mFAS DH" evidence="7">
    <location>
        <begin position="1129"/>
        <end position="1433"/>
    </location>
</feature>
<evidence type="ECO:0000256" key="2">
    <source>
        <dbReference type="ARBA" id="ARBA00022553"/>
    </source>
</evidence>
<dbReference type="Gene3D" id="3.30.70.3290">
    <property type="match status" value="1"/>
</dbReference>
<dbReference type="SMART" id="SM00823">
    <property type="entry name" value="PKS_PP"/>
    <property type="match status" value="1"/>
</dbReference>
<keyword evidence="1" id="KW-0596">Phosphopantetheine</keyword>
<dbReference type="PROSITE" id="PS52019">
    <property type="entry name" value="PKS_MFAS_DH"/>
    <property type="match status" value="1"/>
</dbReference>
<dbReference type="PANTHER" id="PTHR43775:SF37">
    <property type="entry name" value="SI:DKEY-61P9.11"/>
    <property type="match status" value="1"/>
</dbReference>
<dbReference type="Pfam" id="PF02801">
    <property type="entry name" value="Ketoacyl-synt_C"/>
    <property type="match status" value="1"/>
</dbReference>
<dbReference type="GO" id="GO:0004312">
    <property type="term" value="F:fatty acid synthase activity"/>
    <property type="evidence" value="ECO:0007669"/>
    <property type="project" value="TreeGrafter"/>
</dbReference>
<keyword evidence="2" id="KW-0597">Phosphoprotein</keyword>
<evidence type="ECO:0000259" key="7">
    <source>
        <dbReference type="PROSITE" id="PS52019"/>
    </source>
</evidence>
<keyword evidence="9" id="KW-1185">Reference proteome</keyword>
<dbReference type="Pfam" id="PF00109">
    <property type="entry name" value="ketoacyl-synt"/>
    <property type="match status" value="1"/>
</dbReference>
<dbReference type="Pfam" id="PF22621">
    <property type="entry name" value="CurL-like_PKS_C"/>
    <property type="match status" value="1"/>
</dbReference>
<dbReference type="InterPro" id="IPR001227">
    <property type="entry name" value="Ac_transferase_dom_sf"/>
</dbReference>
<dbReference type="SMART" id="SM00827">
    <property type="entry name" value="PKS_AT"/>
    <property type="match status" value="1"/>
</dbReference>
<dbReference type="SUPFAM" id="SSF53474">
    <property type="entry name" value="alpha/beta-Hydrolases"/>
    <property type="match status" value="1"/>
</dbReference>
<dbReference type="InterPro" id="IPR014043">
    <property type="entry name" value="Acyl_transferase_dom"/>
</dbReference>
<feature type="domain" description="Ketosynthase family 3 (KS3)" evidence="6">
    <location>
        <begin position="354"/>
        <end position="689"/>
    </location>
</feature>
<feature type="domain" description="Carrier" evidence="5">
    <location>
        <begin position="1538"/>
        <end position="1612"/>
    </location>
</feature>
<name>A0AAD4M7P7_9AGAM</name>
<dbReference type="Pfam" id="PF00698">
    <property type="entry name" value="Acyl_transf_1"/>
    <property type="match status" value="1"/>
</dbReference>
<evidence type="ECO:0000256" key="3">
    <source>
        <dbReference type="ARBA" id="ARBA00022679"/>
    </source>
</evidence>
<dbReference type="SUPFAM" id="SSF52151">
    <property type="entry name" value="FabD/lysophospholipase-like"/>
    <property type="match status" value="2"/>
</dbReference>
<sequence>MERLNIPVFSGQGTTSINSRGVQGEALISSSSSAGGLLLSSCFEAFHSELSSLSAVDLEMTGVKLPDFDRPSALLVVSSEKYYCNPVISGSRLFLIQTLIYLEWATRITEAASNTFATLLERNRRYGIGLIGFSSGIITACVAGTSATILDFLSNAVSAFRVALWIGQNDNRSWSCVLFGIGRRAAEEAISQFCLRDGGFLSLHVTVVHNERCITVSGRPDILSSFVATLPETVSAQEASVCAMYHSPVHNDRVRGEVLADLRRRKIRFPSFSDIIFPIRSTFTGQILEEDQRGSLLEFVVDMIVIQPVNWDKVKMAVAQSIPEDEIAHLINIGPGTGLVRSVEKALRRGEPAEGRIAVIGMAVNMPGAPDVSKLWEILEQGINTVTHGRSMKARTGNFLDDVDKFDHEFFNISPREARSMDPQMRILLHTAYEALEDSGTGTLRAFLSGRISYAMVVDTACSSSLVAIYQACRSLLNGDCSAALAGGVNVIASPDMFIGLDRGHFLSPAGQCKVFDASADGYSRGEGCGLFVLKRLSDAQAENDRILGVIRGVQVNQSGTARSITQPDVTTQVQLFRRLLERSGVAPEDVNVLEAHGTGTQSGDVSEIESVRRVFTPGRAADNRLHITSVKANIGHLEAASGAAGLAKLLLMLQHRIIPPLISLGLPRMALLNNFGAAGSNAALLLEEGTGDSHWPYIFGLSAKTEAALVSMRAQLIDWLDSADFKNVSLCDIAYSLTARRQIYQHRMSLTAATRRELVNGLQSNLASVKVARQDGKVAFVFSGQGGQYLGMGNSLYKSVPLFQSIIDKCHSFLVKAGFPGIVQLIGCEQDYCKSLEETDLEGSHSAIFALEYGLSQLWISWGINPALVVGHSLGEYVAQAVAGVLTLQDALILVAGRARLMVQKCVHDSTGMMAVNLSAVVIGNILASSERFSAINIACYNSPDDHVVSGPVAGLQALKSYLGETVGCKTTLISASFGYHSDAMRPLQDDLILLAQHTPISPPVVLPGDASVFNPQYYSRHCTEPVFFEQGIRAFVANAWIEIGPHPTILPALRKHPAIQEGALFLASMRKLKHPLSSLYSALAQLYNSPCRVNWQKVFARWPLSSNTSLPTYPWSKTKEKPPAKESPELPYAVLGARVQVPFSRNGRLSVYETPISHLFKGKPLCPASIYQELALAAVEASVLLRHSSLDSQVVVLHDADFLRPLVYSEDTCHTIQASIVFETGSTGSWKIESTGREGKNSETHTQGNFQLQLSSGIISKFNTIQPIISHGVTSLVSKRDCKTFTTTGVYQVFFPRVVTYGKDFHAIQTLTISADDTEGYAVIKIPDNANRDRFVVHPVLMDAMLHVAGFIANTHGKVNDALICTKVGCLEVLPRLIDSSTPHCVYVQCSWLPEGDMLAESYVLEPGLANLIVARVKGIFFRKMPLATLEHGLAIAAAATSSAVTPILPQLLEPKNATTPFGLSRPLPCSQQLFEVQEEAARSVSGSLLGPDTKPGGAVAELVGEDVETVCGTGSPDVSLSSGILAGQFPFLDDDVYQSDVKTLLAAVLGLEVEELREDADLESLGLDSLASIEAHHALQSHFAIALPSDLFVAHKSVKAVYSFITGRLCTSLKHVNSPRCLDTVPILVQSSDVPGRAPLFLVHDGSGLVKYIHNLSSLGRDLWGIHNPHFISSQPWESVVSMATEYAKYTSEATRWSFGGIIAFEVARRLLKSGVAVSGVVLIDSPSPLNHLGSRHTTPSNTGLLVRRQFQMNSRMLLEYDPTAGSGPYPRLVLLHSRENYCPGGGLDVPDWLSKREDRRSAVAGWETIVGVPVKCIDIPGHHFQPFHSSYVSLCPIFISFTSSAIAEACSFLESAVESAEC</sequence>
<dbReference type="InterPro" id="IPR042104">
    <property type="entry name" value="PKS_dehydratase_sf"/>
</dbReference>
<evidence type="ECO:0000259" key="6">
    <source>
        <dbReference type="PROSITE" id="PS52004"/>
    </source>
</evidence>
<dbReference type="SMART" id="SM01294">
    <property type="entry name" value="PKS_PP_betabranch"/>
    <property type="match status" value="1"/>
</dbReference>
<dbReference type="Gene3D" id="3.10.129.110">
    <property type="entry name" value="Polyketide synthase dehydratase"/>
    <property type="match status" value="1"/>
</dbReference>
<evidence type="ECO:0000313" key="8">
    <source>
        <dbReference type="EMBL" id="KAI0304291.1"/>
    </source>
</evidence>
<feature type="region of interest" description="C-terminal hotdog fold" evidence="4">
    <location>
        <begin position="1283"/>
        <end position="1433"/>
    </location>
</feature>
<dbReference type="PANTHER" id="PTHR43775">
    <property type="entry name" value="FATTY ACID SYNTHASE"/>
    <property type="match status" value="1"/>
</dbReference>
<accession>A0AAD4M7P7</accession>
<dbReference type="SUPFAM" id="SSF47336">
    <property type="entry name" value="ACP-like"/>
    <property type="match status" value="1"/>
</dbReference>
<proteinExistence type="predicted"/>
<dbReference type="InterPro" id="IPR050091">
    <property type="entry name" value="PKS_NRPS_Biosynth_Enz"/>
</dbReference>
<reference evidence="8" key="1">
    <citation type="journal article" date="2022" name="New Phytol.">
        <title>Evolutionary transition to the ectomycorrhizal habit in the genomes of a hyperdiverse lineage of mushroom-forming fungi.</title>
        <authorList>
            <person name="Looney B."/>
            <person name="Miyauchi S."/>
            <person name="Morin E."/>
            <person name="Drula E."/>
            <person name="Courty P.E."/>
            <person name="Kohler A."/>
            <person name="Kuo A."/>
            <person name="LaButti K."/>
            <person name="Pangilinan J."/>
            <person name="Lipzen A."/>
            <person name="Riley R."/>
            <person name="Andreopoulos W."/>
            <person name="He G."/>
            <person name="Johnson J."/>
            <person name="Nolan M."/>
            <person name="Tritt A."/>
            <person name="Barry K.W."/>
            <person name="Grigoriev I.V."/>
            <person name="Nagy L.G."/>
            <person name="Hibbett D."/>
            <person name="Henrissat B."/>
            <person name="Matheny P.B."/>
            <person name="Labbe J."/>
            <person name="Martin F.M."/>
        </authorList>
    </citation>
    <scope>NUCLEOTIDE SEQUENCE</scope>
    <source>
        <strain evidence="8">BPL690</strain>
    </source>
</reference>
<keyword evidence="3" id="KW-0808">Transferase</keyword>
<organism evidence="8 9">
    <name type="scientific">Multifurca ochricompacta</name>
    <dbReference type="NCBI Taxonomy" id="376703"/>
    <lineage>
        <taxon>Eukaryota</taxon>
        <taxon>Fungi</taxon>
        <taxon>Dikarya</taxon>
        <taxon>Basidiomycota</taxon>
        <taxon>Agaricomycotina</taxon>
        <taxon>Agaricomycetes</taxon>
        <taxon>Russulales</taxon>
        <taxon>Russulaceae</taxon>
        <taxon>Multifurca</taxon>
    </lineage>
</organism>
<dbReference type="Pfam" id="PF00550">
    <property type="entry name" value="PP-binding"/>
    <property type="match status" value="1"/>
</dbReference>
<dbReference type="SMART" id="SM00825">
    <property type="entry name" value="PKS_KS"/>
    <property type="match status" value="1"/>
</dbReference>
<dbReference type="InterPro" id="IPR029058">
    <property type="entry name" value="AB_hydrolase_fold"/>
</dbReference>
<dbReference type="Gene3D" id="3.40.47.10">
    <property type="match status" value="2"/>
</dbReference>
<dbReference type="GO" id="GO:0006633">
    <property type="term" value="P:fatty acid biosynthetic process"/>
    <property type="evidence" value="ECO:0007669"/>
    <property type="project" value="TreeGrafter"/>
</dbReference>
<evidence type="ECO:0008006" key="10">
    <source>
        <dbReference type="Google" id="ProtNLM"/>
    </source>
</evidence>
<feature type="active site" description="Proton donor; for dehydratase activity" evidence="4">
    <location>
        <position position="1345"/>
    </location>
</feature>
<dbReference type="InterPro" id="IPR036736">
    <property type="entry name" value="ACP-like_sf"/>
</dbReference>
<dbReference type="Gene3D" id="1.10.1200.10">
    <property type="entry name" value="ACP-like"/>
    <property type="match status" value="1"/>
</dbReference>
<dbReference type="EMBL" id="WTXG01000007">
    <property type="protein sequence ID" value="KAI0304291.1"/>
    <property type="molecule type" value="Genomic_DNA"/>
</dbReference>
<dbReference type="InterPro" id="IPR016039">
    <property type="entry name" value="Thiolase-like"/>
</dbReference>
<dbReference type="InterPro" id="IPR049551">
    <property type="entry name" value="PKS_DH_C"/>
</dbReference>
<dbReference type="Pfam" id="PF00975">
    <property type="entry name" value="Thioesterase"/>
    <property type="match status" value="1"/>
</dbReference>
<dbReference type="InterPro" id="IPR020806">
    <property type="entry name" value="PKS_PP-bd"/>
</dbReference>
<dbReference type="InterPro" id="IPR001031">
    <property type="entry name" value="Thioesterase"/>
</dbReference>
<dbReference type="InterPro" id="IPR016035">
    <property type="entry name" value="Acyl_Trfase/lysoPLipase"/>
</dbReference>
<dbReference type="PROSITE" id="PS50075">
    <property type="entry name" value="CARRIER"/>
    <property type="match status" value="1"/>
</dbReference>
<dbReference type="InterPro" id="IPR016036">
    <property type="entry name" value="Malonyl_transacylase_ACP-bd"/>
</dbReference>
<dbReference type="CDD" id="cd00833">
    <property type="entry name" value="PKS"/>
    <property type="match status" value="1"/>
</dbReference>
<evidence type="ECO:0000259" key="5">
    <source>
        <dbReference type="PROSITE" id="PS50075"/>
    </source>
</evidence>
<evidence type="ECO:0000313" key="9">
    <source>
        <dbReference type="Proteomes" id="UP001203297"/>
    </source>
</evidence>